<proteinExistence type="predicted"/>
<keyword evidence="2" id="KW-1185">Reference proteome</keyword>
<reference evidence="1 2" key="1">
    <citation type="submission" date="2018-01" db="EMBL/GenBank/DDBJ databases">
        <authorList>
            <person name="Gaut B.S."/>
            <person name="Morton B.R."/>
            <person name="Clegg M.T."/>
            <person name="Duvall M.R."/>
        </authorList>
    </citation>
    <scope>NUCLEOTIDE SEQUENCE [LARGE SCALE GENOMIC DNA]</scope>
    <source>
        <strain evidence="1">GP69</strain>
    </source>
</reference>
<evidence type="ECO:0000313" key="1">
    <source>
        <dbReference type="EMBL" id="SOY30951.1"/>
    </source>
</evidence>
<gene>
    <name evidence="1" type="ORF">AMURIS_03685</name>
</gene>
<organism evidence="1 2">
    <name type="scientific">Acetatifactor muris</name>
    <dbReference type="NCBI Taxonomy" id="879566"/>
    <lineage>
        <taxon>Bacteria</taxon>
        <taxon>Bacillati</taxon>
        <taxon>Bacillota</taxon>
        <taxon>Clostridia</taxon>
        <taxon>Lachnospirales</taxon>
        <taxon>Lachnospiraceae</taxon>
        <taxon>Acetatifactor</taxon>
    </lineage>
</organism>
<dbReference type="OrthoDB" id="9800833at2"/>
<dbReference type="RefSeq" id="WP_103240959.1">
    <property type="nucleotide sequence ID" value="NZ_JANJZD010000020.1"/>
</dbReference>
<dbReference type="AlphaFoldDB" id="A0A2K4ZKF1"/>
<evidence type="ECO:0000313" key="2">
    <source>
        <dbReference type="Proteomes" id="UP000236311"/>
    </source>
</evidence>
<sequence length="71" mass="8047">MAADIDNEAAVDQQVYLAGDIQRMLGIGKSKAYTFLEDVYKQKNPPFRVLKIGKLFRVPKKGFDEWLNGSL</sequence>
<accession>A0A2K4ZKF1</accession>
<dbReference type="Proteomes" id="UP000236311">
    <property type="component" value="Unassembled WGS sequence"/>
</dbReference>
<name>A0A2K4ZKF1_9FIRM</name>
<protein>
    <submittedName>
        <fullName evidence="1">Helix-turn-helix domain protein</fullName>
    </submittedName>
</protein>
<dbReference type="EMBL" id="OFSM01000020">
    <property type="protein sequence ID" value="SOY30951.1"/>
    <property type="molecule type" value="Genomic_DNA"/>
</dbReference>